<protein>
    <recommendedName>
        <fullName evidence="2">PepSY domain-containing protein</fullName>
    </recommendedName>
</protein>
<feature type="domain" description="PepSY" evidence="2">
    <location>
        <begin position="7"/>
        <end position="88"/>
    </location>
</feature>
<dbReference type="Proteomes" id="UP000672657">
    <property type="component" value="Unassembled WGS sequence"/>
</dbReference>
<sequence length="91" mass="9933">MLKILAFAVAAAVSTVSTGALASAKCVAHPKAEWMKEADARAKIEAQGYVIKKFKVDGNCYEIYGTTKEGKKAEIYFDTKSLEIVKSEIEK</sequence>
<organism evidence="3 4">
    <name type="scientific">Cupriavidus numazuensis</name>
    <dbReference type="NCBI Taxonomy" id="221992"/>
    <lineage>
        <taxon>Bacteria</taxon>
        <taxon>Pseudomonadati</taxon>
        <taxon>Pseudomonadota</taxon>
        <taxon>Betaproteobacteria</taxon>
        <taxon>Burkholderiales</taxon>
        <taxon>Burkholderiaceae</taxon>
        <taxon>Cupriavidus</taxon>
    </lineage>
</organism>
<name>A0ABM8TH22_9BURK</name>
<dbReference type="RefSeq" id="WP_211953910.1">
    <property type="nucleotide sequence ID" value="NZ_CAJPVI010000015.1"/>
</dbReference>
<dbReference type="EMBL" id="CAJPVI010000015">
    <property type="protein sequence ID" value="CAG2146024.1"/>
    <property type="molecule type" value="Genomic_DNA"/>
</dbReference>
<gene>
    <name evidence="3" type="ORF">LMG26411_02855</name>
</gene>
<feature type="signal peptide" evidence="1">
    <location>
        <begin position="1"/>
        <end position="22"/>
    </location>
</feature>
<evidence type="ECO:0000259" key="2">
    <source>
        <dbReference type="Pfam" id="PF13670"/>
    </source>
</evidence>
<reference evidence="3 4" key="1">
    <citation type="submission" date="2021-03" db="EMBL/GenBank/DDBJ databases">
        <authorList>
            <person name="Peeters C."/>
        </authorList>
    </citation>
    <scope>NUCLEOTIDE SEQUENCE [LARGE SCALE GENOMIC DNA]</scope>
    <source>
        <strain evidence="3 4">LMG 26411</strain>
    </source>
</reference>
<evidence type="ECO:0000313" key="4">
    <source>
        <dbReference type="Proteomes" id="UP000672657"/>
    </source>
</evidence>
<dbReference type="Pfam" id="PF13670">
    <property type="entry name" value="PepSY_2"/>
    <property type="match status" value="1"/>
</dbReference>
<dbReference type="InterPro" id="IPR025711">
    <property type="entry name" value="PepSY"/>
</dbReference>
<accession>A0ABM8TH22</accession>
<proteinExistence type="predicted"/>
<keyword evidence="4" id="KW-1185">Reference proteome</keyword>
<keyword evidence="1" id="KW-0732">Signal</keyword>
<comment type="caution">
    <text evidence="3">The sequence shown here is derived from an EMBL/GenBank/DDBJ whole genome shotgun (WGS) entry which is preliminary data.</text>
</comment>
<feature type="chain" id="PRO_5047436036" description="PepSY domain-containing protein" evidence="1">
    <location>
        <begin position="23"/>
        <end position="91"/>
    </location>
</feature>
<evidence type="ECO:0000313" key="3">
    <source>
        <dbReference type="EMBL" id="CAG2146024.1"/>
    </source>
</evidence>
<evidence type="ECO:0000256" key="1">
    <source>
        <dbReference type="SAM" id="SignalP"/>
    </source>
</evidence>